<proteinExistence type="predicted"/>
<sequence length="185" mass="20536">MDSNNSNNNSNRASSSSLAQDIIQALQVQYAHVEEYCQAQTKLGNLLVTRGKEETKAAAIPIPVGHQEFQAIQSLDQVIQQVREDTVALETLVELYHQEEQEEDDITSDEPIMTISHHVQLLMKKHLDLSRRVLQTVREPFHSNGIPNVTISTRQQGGSNNQVQLVALATLRASMARLAEAVKGS</sequence>
<accession>A0A9N8EC24</accession>
<dbReference type="AlphaFoldDB" id="A0A9N8EC24"/>
<gene>
    <name evidence="1" type="ORF">SEMRO_738_G195230.1</name>
</gene>
<comment type="caution">
    <text evidence="1">The sequence shown here is derived from an EMBL/GenBank/DDBJ whole genome shotgun (WGS) entry which is preliminary data.</text>
</comment>
<organism evidence="1 2">
    <name type="scientific">Seminavis robusta</name>
    <dbReference type="NCBI Taxonomy" id="568900"/>
    <lineage>
        <taxon>Eukaryota</taxon>
        <taxon>Sar</taxon>
        <taxon>Stramenopiles</taxon>
        <taxon>Ochrophyta</taxon>
        <taxon>Bacillariophyta</taxon>
        <taxon>Bacillariophyceae</taxon>
        <taxon>Bacillariophycidae</taxon>
        <taxon>Naviculales</taxon>
        <taxon>Naviculaceae</taxon>
        <taxon>Seminavis</taxon>
    </lineage>
</organism>
<dbReference type="EMBL" id="CAICTM010000737">
    <property type="protein sequence ID" value="CAB9515780.1"/>
    <property type="molecule type" value="Genomic_DNA"/>
</dbReference>
<keyword evidence="2" id="KW-1185">Reference proteome</keyword>
<evidence type="ECO:0000313" key="2">
    <source>
        <dbReference type="Proteomes" id="UP001153069"/>
    </source>
</evidence>
<name>A0A9N8EC24_9STRA</name>
<reference evidence="1" key="1">
    <citation type="submission" date="2020-06" db="EMBL/GenBank/DDBJ databases">
        <authorList>
            <consortium name="Plant Systems Biology data submission"/>
        </authorList>
    </citation>
    <scope>NUCLEOTIDE SEQUENCE</scope>
    <source>
        <strain evidence="1">D6</strain>
    </source>
</reference>
<protein>
    <submittedName>
        <fullName evidence="1">Uncharacterized protein</fullName>
    </submittedName>
</protein>
<evidence type="ECO:0000313" key="1">
    <source>
        <dbReference type="EMBL" id="CAB9515780.1"/>
    </source>
</evidence>
<dbReference type="Proteomes" id="UP001153069">
    <property type="component" value="Unassembled WGS sequence"/>
</dbReference>